<feature type="chain" id="PRO_5045740685" evidence="1">
    <location>
        <begin position="31"/>
        <end position="493"/>
    </location>
</feature>
<feature type="domain" description="3-keto-alpha-glucoside-1,2-lyase/3-keto-2-hydroxy-glucal hydratase" evidence="2">
    <location>
        <begin position="44"/>
        <end position="275"/>
    </location>
</feature>
<evidence type="ECO:0000256" key="1">
    <source>
        <dbReference type="SAM" id="SignalP"/>
    </source>
</evidence>
<feature type="domain" description="3-keto-alpha-glucoside-1,2-lyase/3-keto-2-hydroxy-glucal hydratase" evidence="2">
    <location>
        <begin position="290"/>
        <end position="491"/>
    </location>
</feature>
<dbReference type="Proteomes" id="UP001214250">
    <property type="component" value="Chromosome 1"/>
</dbReference>
<dbReference type="RefSeq" id="WP_274151610.1">
    <property type="nucleotide sequence ID" value="NZ_CP117811.1"/>
</dbReference>
<gene>
    <name evidence="3" type="ORF">PQO03_04960</name>
</gene>
<feature type="signal peptide" evidence="1">
    <location>
        <begin position="1"/>
        <end position="30"/>
    </location>
</feature>
<dbReference type="InterPro" id="IPR010496">
    <property type="entry name" value="AL/BT2_dom"/>
</dbReference>
<protein>
    <submittedName>
        <fullName evidence="3">DUF1080 domain-containing protein</fullName>
    </submittedName>
</protein>
<dbReference type="EMBL" id="CP117811">
    <property type="protein sequence ID" value="WDE97301.1"/>
    <property type="molecule type" value="Genomic_DNA"/>
</dbReference>
<organism evidence="3 4">
    <name type="scientific">Lentisphaera profundi</name>
    <dbReference type="NCBI Taxonomy" id="1658616"/>
    <lineage>
        <taxon>Bacteria</taxon>
        <taxon>Pseudomonadati</taxon>
        <taxon>Lentisphaerota</taxon>
        <taxon>Lentisphaeria</taxon>
        <taxon>Lentisphaerales</taxon>
        <taxon>Lentisphaeraceae</taxon>
        <taxon>Lentisphaera</taxon>
    </lineage>
</organism>
<evidence type="ECO:0000259" key="2">
    <source>
        <dbReference type="Pfam" id="PF06439"/>
    </source>
</evidence>
<keyword evidence="1" id="KW-0732">Signal</keyword>
<accession>A0ABY7VWW8</accession>
<sequence>MKKESKRLHKLNLCLLGCLLLVCFAQTTFAEEDFTKRPAQASAKWTELLDKDLSNWEVWTGVPHTEGAPVKAGKPVGLGDPKGLFKVIADKNGKSVLSVSGEVYGGLTTKKSFSNYHLSLMFKWGEKKWAPRLDVQRDSGIMYHCYGSHGAIMGSWKRSMEMQILEGYCGDFISLGPSVESTVTQAGLHNRWDPENGKTKRVQGRIIRKGNYEKANGEWNHFELYAFEDKAVHRVNGNVVMILEGLRLGDKPHTSGQIQLQSEGAQCFDKEIKIRKIRALPERLNASEAGWDTLFNGKDIEGWESKGGVATYAVEDGCIVGTTAPNTPNTFLCPPKMYGDFELTFEVKCDPDLNSGVQIRSISDAHEIPVGMSEKDAAKARKSATRESLFGPQVEIAADGNAGAVWFEGVGGWLVRPKPTITNKVYQKEGWNRYRVLAEGQRIQVWINGTQISDNKDNRSHFTKGRLGFQVHGIGGKPNTYSVRWKNIKIRNL</sequence>
<name>A0ABY7VWW8_9BACT</name>
<evidence type="ECO:0000313" key="4">
    <source>
        <dbReference type="Proteomes" id="UP001214250"/>
    </source>
</evidence>
<proteinExistence type="predicted"/>
<dbReference type="Gene3D" id="2.60.120.560">
    <property type="entry name" value="Exo-inulinase, domain 1"/>
    <property type="match status" value="2"/>
</dbReference>
<reference evidence="3 4" key="1">
    <citation type="submission" date="2023-02" db="EMBL/GenBank/DDBJ databases">
        <title>Genome sequence of Lentisphaera profundi SAORIC-696.</title>
        <authorList>
            <person name="Kim e."/>
            <person name="Cho J.-C."/>
            <person name="Choi A."/>
            <person name="Kang I."/>
        </authorList>
    </citation>
    <scope>NUCLEOTIDE SEQUENCE [LARGE SCALE GENOMIC DNA]</scope>
    <source>
        <strain evidence="3 4">SAORIC-696</strain>
    </source>
</reference>
<dbReference type="Pfam" id="PF06439">
    <property type="entry name" value="3keto-disac_hyd"/>
    <property type="match status" value="2"/>
</dbReference>
<evidence type="ECO:0000313" key="3">
    <source>
        <dbReference type="EMBL" id="WDE97301.1"/>
    </source>
</evidence>
<keyword evidence="4" id="KW-1185">Reference proteome</keyword>